<feature type="transmembrane region" description="Helical" evidence="1">
    <location>
        <begin position="26"/>
        <end position="47"/>
    </location>
</feature>
<keyword evidence="1" id="KW-0812">Transmembrane</keyword>
<dbReference type="RefSeq" id="WP_224001153.1">
    <property type="nucleotide sequence ID" value="NZ_CAJZAF010000007.1"/>
</dbReference>
<gene>
    <name evidence="2" type="ORF">LMG23994_01609</name>
</gene>
<reference evidence="2 3" key="1">
    <citation type="submission" date="2021-08" db="EMBL/GenBank/DDBJ databases">
        <authorList>
            <person name="Peeters C."/>
        </authorList>
    </citation>
    <scope>NUCLEOTIDE SEQUENCE [LARGE SCALE GENOMIC DNA]</scope>
    <source>
        <strain evidence="2 3">LMG 23994</strain>
    </source>
</reference>
<keyword evidence="3" id="KW-1185">Reference proteome</keyword>
<name>A0ABM8WQF6_9BURK</name>
<evidence type="ECO:0000256" key="1">
    <source>
        <dbReference type="SAM" id="Phobius"/>
    </source>
</evidence>
<comment type="caution">
    <text evidence="2">The sequence shown here is derived from an EMBL/GenBank/DDBJ whole genome shotgun (WGS) entry which is preliminary data.</text>
</comment>
<protein>
    <submittedName>
        <fullName evidence="2">Uncharacterized protein</fullName>
    </submittedName>
</protein>
<keyword evidence="1" id="KW-0472">Membrane</keyword>
<proteinExistence type="predicted"/>
<dbReference type="Proteomes" id="UP000701702">
    <property type="component" value="Unassembled WGS sequence"/>
</dbReference>
<dbReference type="EMBL" id="CAJZAF010000007">
    <property type="protein sequence ID" value="CAG9169679.1"/>
    <property type="molecule type" value="Genomic_DNA"/>
</dbReference>
<evidence type="ECO:0000313" key="2">
    <source>
        <dbReference type="EMBL" id="CAG9169679.1"/>
    </source>
</evidence>
<organism evidence="2 3">
    <name type="scientific">Cupriavidus pinatubonensis</name>
    <dbReference type="NCBI Taxonomy" id="248026"/>
    <lineage>
        <taxon>Bacteria</taxon>
        <taxon>Pseudomonadati</taxon>
        <taxon>Pseudomonadota</taxon>
        <taxon>Betaproteobacteria</taxon>
        <taxon>Burkholderiales</taxon>
        <taxon>Burkholderiaceae</taxon>
        <taxon>Cupriavidus</taxon>
    </lineage>
</organism>
<keyword evidence="1" id="KW-1133">Transmembrane helix</keyword>
<evidence type="ECO:0000313" key="3">
    <source>
        <dbReference type="Proteomes" id="UP000701702"/>
    </source>
</evidence>
<sequence>MAIQHESRGIRINAPSRWWNTSTGSLLAATVILLAITAPVTYVATWWTAPMSSSDIGVVEATAFDEGVLFDTTTVTTSDGTFLVGGAFQARKGTKVRLETERSGRVLLCGEPPARCRPLKQ</sequence>
<accession>A0ABM8WQF6</accession>